<evidence type="ECO:0000313" key="1">
    <source>
        <dbReference type="EMBL" id="OAF14127.1"/>
    </source>
</evidence>
<sequence length="81" mass="8966">MPADLERLMGLVVTRHVWGRGLDTEQMQEKLAAALDEGRRHLVTVRKGKNGRIDIEFNPELGDVGRAFDEASKAAPNNLPS</sequence>
<protein>
    <submittedName>
        <fullName evidence="1">Uncharacterized protein</fullName>
    </submittedName>
</protein>
<accession>A0A176Z3V9</accession>
<dbReference type="EMBL" id="LSEF01000071">
    <property type="protein sequence ID" value="OAF14127.1"/>
    <property type="molecule type" value="Genomic_DNA"/>
</dbReference>
<dbReference type="AlphaFoldDB" id="A0A176Z3V9"/>
<gene>
    <name evidence="1" type="ORF">AXW67_00590</name>
</gene>
<dbReference type="GeneID" id="32581796"/>
<dbReference type="Proteomes" id="UP000077173">
    <property type="component" value="Unassembled WGS sequence"/>
</dbReference>
<name>A0A176Z3V9_9BRAD</name>
<keyword evidence="2" id="KW-1185">Reference proteome</keyword>
<evidence type="ECO:0000313" key="2">
    <source>
        <dbReference type="Proteomes" id="UP000077173"/>
    </source>
</evidence>
<comment type="caution">
    <text evidence="1">The sequence shown here is derived from an EMBL/GenBank/DDBJ whole genome shotgun (WGS) entry which is preliminary data.</text>
</comment>
<proteinExistence type="predicted"/>
<organism evidence="1 2">
    <name type="scientific">Bradyrhizobium neotropicale</name>
    <dbReference type="NCBI Taxonomy" id="1497615"/>
    <lineage>
        <taxon>Bacteria</taxon>
        <taxon>Pseudomonadati</taxon>
        <taxon>Pseudomonadota</taxon>
        <taxon>Alphaproteobacteria</taxon>
        <taxon>Hyphomicrobiales</taxon>
        <taxon>Nitrobacteraceae</taxon>
        <taxon>Bradyrhizobium</taxon>
    </lineage>
</organism>
<reference evidence="1 2" key="1">
    <citation type="submission" date="2016-02" db="EMBL/GenBank/DDBJ databases">
        <title>Draft genome sequence of the strain BR 10247T Bradyrhizobium neotropicale isolated from nodules of Centrolobium paraense.</title>
        <authorList>
            <person name="Simoes-Araujo J.L."/>
            <person name="Barauna A.C."/>
            <person name="Silva K."/>
            <person name="Zilli J.E."/>
        </authorList>
    </citation>
    <scope>NUCLEOTIDE SEQUENCE [LARGE SCALE GENOMIC DNA]</scope>
    <source>
        <strain evidence="1 2">BR 10247</strain>
    </source>
</reference>